<proteinExistence type="predicted"/>
<evidence type="ECO:0000313" key="2">
    <source>
        <dbReference type="Proteomes" id="UP000186455"/>
    </source>
</evidence>
<accession>A0A1Q4UZI9</accession>
<sequence>MSTVFAEYHLFRISDPGGAVTDDIDASLTGLVAADDGSIEILTGIHTGDVSVSFAPHTGEPALAPGQWEEIAEISFHSPTGEVVLHSLTGDGTDPLPLAAGPGDYRLRVAARGRDTAVDTTVETVVEWYRIDCWPAPPQPPALVRTGDRYGADQRAVPRSATRIINHGPQGQAAIEHDILKRAEQDDHT</sequence>
<comment type="caution">
    <text evidence="1">The sequence shown here is derived from an EMBL/GenBank/DDBJ whole genome shotgun (WGS) entry which is preliminary data.</text>
</comment>
<dbReference type="EMBL" id="LFBV01000010">
    <property type="protein sequence ID" value="OKH90980.1"/>
    <property type="molecule type" value="Genomic_DNA"/>
</dbReference>
<dbReference type="STRING" id="1048205.AB852_31245"/>
<name>A0A1Q4UZI9_9ACTN</name>
<gene>
    <name evidence="1" type="ORF">AB852_31245</name>
</gene>
<reference evidence="1 2" key="1">
    <citation type="submission" date="2015-06" db="EMBL/GenBank/DDBJ databases">
        <title>Cloning and characterization of the uncialamcin biosynthetic gene cluster.</title>
        <authorList>
            <person name="Yan X."/>
            <person name="Huang T."/>
            <person name="Ge H."/>
            <person name="Shen B."/>
        </authorList>
    </citation>
    <scope>NUCLEOTIDE SEQUENCE [LARGE SCALE GENOMIC DNA]</scope>
    <source>
        <strain evidence="1 2">DCA2648</strain>
    </source>
</reference>
<keyword evidence="2" id="KW-1185">Reference proteome</keyword>
<dbReference type="RefSeq" id="WP_073793653.1">
    <property type="nucleotide sequence ID" value="NZ_LFBV01000010.1"/>
</dbReference>
<dbReference type="AlphaFoldDB" id="A0A1Q4UZI9"/>
<evidence type="ECO:0000313" key="1">
    <source>
        <dbReference type="EMBL" id="OKH90980.1"/>
    </source>
</evidence>
<dbReference type="Proteomes" id="UP000186455">
    <property type="component" value="Unassembled WGS sequence"/>
</dbReference>
<protein>
    <submittedName>
        <fullName evidence="1">Uncharacterized protein</fullName>
    </submittedName>
</protein>
<organism evidence="1 2">
    <name type="scientific">Streptomyces uncialis</name>
    <dbReference type="NCBI Taxonomy" id="1048205"/>
    <lineage>
        <taxon>Bacteria</taxon>
        <taxon>Bacillati</taxon>
        <taxon>Actinomycetota</taxon>
        <taxon>Actinomycetes</taxon>
        <taxon>Kitasatosporales</taxon>
        <taxon>Streptomycetaceae</taxon>
        <taxon>Streptomyces</taxon>
    </lineage>
</organism>